<keyword evidence="4" id="KW-0175">Coiled coil</keyword>
<dbReference type="PANTHER" id="PTHR40621:SF6">
    <property type="entry name" value="AP-1-LIKE TRANSCRIPTION FACTOR YAP1-RELATED"/>
    <property type="match status" value="1"/>
</dbReference>
<dbReference type="InterPro" id="IPR013910">
    <property type="entry name" value="TF_PAP1"/>
</dbReference>
<sequence>MAAANDFPFLDDNKRFLASLESADFLGDFSAYSNGAFPAMTFDDNLDPSTLSSLPDLPGSTNILSTNSLNGDSAASTASSSSSPATFPSNTSTKNGALSTGSSVSAQPLKISENDKRKVGMEFISDDDLSENESKRRDRGTADPEERRGPGRKLVTTEPSNKRKAQNRAAQRAFRERKEKHLHDLEARVAELENDAHSMSTENQFLKKQVDRLQVELREYRKRQASVSAKSSPAASTSSSANYAAPFTFEFPLFGADPRLAKLDKGTPRSSVASPESAPASGAGNVMSSANYSPATNLSTNLSPAWSANSPNQSPSWNVAGVPHPAKHETDFCAQLSMACGNRENPIPRAHSQGILSPPSFDTDLFSEYRDPIFGNTEEEFQLPELVDEELFEEKDNRSSSSSSSTRSVKGNGVEKEIRIKIENDDEVVPAENKPLMGCTALWDRISMHPKFEDLDIDGLCSELRSKAKCSESGVVVTEDDLNDVLKKIEA</sequence>
<evidence type="ECO:0000256" key="1">
    <source>
        <dbReference type="ARBA" id="ARBA00004123"/>
    </source>
</evidence>
<dbReference type="Proteomes" id="UP001498771">
    <property type="component" value="Unassembled WGS sequence"/>
</dbReference>
<proteinExistence type="predicted"/>
<dbReference type="PROSITE" id="PS50217">
    <property type="entry name" value="BZIP"/>
    <property type="match status" value="1"/>
</dbReference>
<feature type="region of interest" description="Disordered" evidence="5">
    <location>
        <begin position="303"/>
        <end position="323"/>
    </location>
</feature>
<dbReference type="Pfam" id="PF00170">
    <property type="entry name" value="bZIP_1"/>
    <property type="match status" value="1"/>
</dbReference>
<dbReference type="GeneID" id="90039656"/>
<dbReference type="InterPro" id="IPR004827">
    <property type="entry name" value="bZIP"/>
</dbReference>
<evidence type="ECO:0000256" key="4">
    <source>
        <dbReference type="SAM" id="Coils"/>
    </source>
</evidence>
<dbReference type="SUPFAM" id="SSF111430">
    <property type="entry name" value="YAP1 redox domain"/>
    <property type="match status" value="1"/>
</dbReference>
<evidence type="ECO:0000256" key="2">
    <source>
        <dbReference type="ARBA" id="ARBA00004496"/>
    </source>
</evidence>
<reference evidence="7 8" key="1">
    <citation type="submission" date="2024-03" db="EMBL/GenBank/DDBJ databases">
        <title>Genome-scale model development and genomic sequencing of the oleaginous clade Lipomyces.</title>
        <authorList>
            <consortium name="Lawrence Berkeley National Laboratory"/>
            <person name="Czajka J.J."/>
            <person name="Han Y."/>
            <person name="Kim J."/>
            <person name="Mondo S.J."/>
            <person name="Hofstad B.A."/>
            <person name="Robles A."/>
            <person name="Haridas S."/>
            <person name="Riley R."/>
            <person name="LaButti K."/>
            <person name="Pangilinan J."/>
            <person name="Andreopoulos W."/>
            <person name="Lipzen A."/>
            <person name="Yan J."/>
            <person name="Wang M."/>
            <person name="Ng V."/>
            <person name="Grigoriev I.V."/>
            <person name="Spatafora J.W."/>
            <person name="Magnuson J.K."/>
            <person name="Baker S.E."/>
            <person name="Pomraning K.R."/>
        </authorList>
    </citation>
    <scope>NUCLEOTIDE SEQUENCE [LARGE SCALE GENOMIC DNA]</scope>
    <source>
        <strain evidence="7 8">Phaff 52-87</strain>
    </source>
</reference>
<keyword evidence="3" id="KW-0539">Nucleus</keyword>
<keyword evidence="8" id="KW-1185">Reference proteome</keyword>
<dbReference type="RefSeq" id="XP_064768190.1">
    <property type="nucleotide sequence ID" value="XM_064914144.1"/>
</dbReference>
<evidence type="ECO:0000313" key="7">
    <source>
        <dbReference type="EMBL" id="KAK7205157.1"/>
    </source>
</evidence>
<dbReference type="PROSITE" id="PS00036">
    <property type="entry name" value="BZIP_BASIC"/>
    <property type="match status" value="1"/>
</dbReference>
<evidence type="ECO:0000259" key="6">
    <source>
        <dbReference type="PROSITE" id="PS50217"/>
    </source>
</evidence>
<accession>A0ABR1F5U4</accession>
<feature type="compositionally biased region" description="Low complexity" evidence="5">
    <location>
        <begin position="270"/>
        <end position="284"/>
    </location>
</feature>
<dbReference type="InterPro" id="IPR023167">
    <property type="entry name" value="Yap1_redox_dom_sf"/>
</dbReference>
<gene>
    <name evidence="7" type="ORF">BZA70DRAFT_289796</name>
</gene>
<name>A0ABR1F5U4_9ASCO</name>
<feature type="coiled-coil region" evidence="4">
    <location>
        <begin position="175"/>
        <end position="230"/>
    </location>
</feature>
<dbReference type="EMBL" id="JBBJBU010000006">
    <property type="protein sequence ID" value="KAK7205157.1"/>
    <property type="molecule type" value="Genomic_DNA"/>
</dbReference>
<dbReference type="SMART" id="SM00338">
    <property type="entry name" value="BRLZ"/>
    <property type="match status" value="1"/>
</dbReference>
<comment type="subcellular location">
    <subcellularLocation>
        <location evidence="2">Cytoplasm</location>
    </subcellularLocation>
    <subcellularLocation>
        <location evidence="1">Nucleus</location>
    </subcellularLocation>
</comment>
<feature type="domain" description="BZIP" evidence="6">
    <location>
        <begin position="157"/>
        <end position="220"/>
    </location>
</feature>
<dbReference type="Pfam" id="PF08601">
    <property type="entry name" value="PAP1"/>
    <property type="match status" value="2"/>
</dbReference>
<evidence type="ECO:0000313" key="8">
    <source>
        <dbReference type="Proteomes" id="UP001498771"/>
    </source>
</evidence>
<feature type="region of interest" description="Disordered" evidence="5">
    <location>
        <begin position="262"/>
        <end position="285"/>
    </location>
</feature>
<feature type="compositionally biased region" description="Polar residues" evidence="5">
    <location>
        <begin position="61"/>
        <end position="71"/>
    </location>
</feature>
<evidence type="ECO:0000256" key="3">
    <source>
        <dbReference type="ARBA" id="ARBA00023242"/>
    </source>
</evidence>
<dbReference type="InterPro" id="IPR050936">
    <property type="entry name" value="AP-1-like"/>
</dbReference>
<organism evidence="7 8">
    <name type="scientific">Myxozyma melibiosi</name>
    <dbReference type="NCBI Taxonomy" id="54550"/>
    <lineage>
        <taxon>Eukaryota</taxon>
        <taxon>Fungi</taxon>
        <taxon>Dikarya</taxon>
        <taxon>Ascomycota</taxon>
        <taxon>Saccharomycotina</taxon>
        <taxon>Lipomycetes</taxon>
        <taxon>Lipomycetales</taxon>
        <taxon>Lipomycetaceae</taxon>
        <taxon>Myxozyma</taxon>
    </lineage>
</organism>
<evidence type="ECO:0000256" key="5">
    <source>
        <dbReference type="SAM" id="MobiDB-lite"/>
    </source>
</evidence>
<feature type="compositionally biased region" description="Low complexity" evidence="5">
    <location>
        <begin position="73"/>
        <end position="93"/>
    </location>
</feature>
<dbReference type="CDD" id="cd14688">
    <property type="entry name" value="bZIP_YAP"/>
    <property type="match status" value="1"/>
</dbReference>
<dbReference type="Gene3D" id="1.10.238.100">
    <property type="entry name" value="YAP1 redox domain. Chain B"/>
    <property type="match status" value="1"/>
</dbReference>
<feature type="compositionally biased region" description="Basic and acidic residues" evidence="5">
    <location>
        <begin position="132"/>
        <end position="149"/>
    </location>
</feature>
<dbReference type="PANTHER" id="PTHR40621">
    <property type="entry name" value="TRANSCRIPTION FACTOR KAPC-RELATED"/>
    <property type="match status" value="1"/>
</dbReference>
<dbReference type="InterPro" id="IPR046347">
    <property type="entry name" value="bZIP_sf"/>
</dbReference>
<dbReference type="SUPFAM" id="SSF57959">
    <property type="entry name" value="Leucine zipper domain"/>
    <property type="match status" value="1"/>
</dbReference>
<feature type="region of interest" description="Disordered" evidence="5">
    <location>
        <begin position="53"/>
        <end position="166"/>
    </location>
</feature>
<feature type="region of interest" description="Disordered" evidence="5">
    <location>
        <begin position="392"/>
        <end position="412"/>
    </location>
</feature>
<feature type="compositionally biased region" description="Polar residues" evidence="5">
    <location>
        <begin position="303"/>
        <end position="317"/>
    </location>
</feature>
<comment type="caution">
    <text evidence="7">The sequence shown here is derived from an EMBL/GenBank/DDBJ whole genome shotgun (WGS) entry which is preliminary data.</text>
</comment>
<feature type="compositionally biased region" description="Polar residues" evidence="5">
    <location>
        <begin position="94"/>
        <end position="106"/>
    </location>
</feature>
<protein>
    <submittedName>
        <fullName evidence="7">Transcription factor PAP1-domain-containing protein</fullName>
    </submittedName>
</protein>
<dbReference type="Gene3D" id="1.20.5.170">
    <property type="match status" value="1"/>
</dbReference>